<evidence type="ECO:0000256" key="4">
    <source>
        <dbReference type="ARBA" id="ARBA00022840"/>
    </source>
</evidence>
<reference evidence="12" key="1">
    <citation type="submission" date="2022-07" db="EMBL/GenBank/DDBJ databases">
        <authorList>
            <person name="Macas J."/>
            <person name="Novak P."/>
            <person name="Neumann P."/>
        </authorList>
    </citation>
    <scope>NUCLEOTIDE SEQUENCE</scope>
</reference>
<evidence type="ECO:0000256" key="6">
    <source>
        <dbReference type="ARBA" id="ARBA00023175"/>
    </source>
</evidence>
<dbReference type="GO" id="GO:0009536">
    <property type="term" value="C:plastid"/>
    <property type="evidence" value="ECO:0007669"/>
    <property type="project" value="UniProtKB-SubCell"/>
</dbReference>
<dbReference type="FunFam" id="3.40.850.10:FF:000052">
    <property type="entry name" value="Kinesin-like protein KIN-12F"/>
    <property type="match status" value="1"/>
</dbReference>
<dbReference type="EMBL" id="CAMAPF010000005">
    <property type="protein sequence ID" value="CAH9052695.1"/>
    <property type="molecule type" value="Genomic_DNA"/>
</dbReference>
<dbReference type="Pfam" id="PF00225">
    <property type="entry name" value="Kinesin"/>
    <property type="match status" value="1"/>
</dbReference>
<evidence type="ECO:0000256" key="1">
    <source>
        <dbReference type="ARBA" id="ARBA00004474"/>
    </source>
</evidence>
<name>A0AAV0BW72_9ASTE</name>
<keyword evidence="6 8" id="KW-0505">Motor protein</keyword>
<dbReference type="InterPro" id="IPR027417">
    <property type="entry name" value="P-loop_NTPase"/>
</dbReference>
<evidence type="ECO:0000256" key="5">
    <source>
        <dbReference type="ARBA" id="ARBA00023054"/>
    </source>
</evidence>
<feature type="coiled-coil region" evidence="9">
    <location>
        <begin position="878"/>
        <end position="912"/>
    </location>
</feature>
<organism evidence="12 13">
    <name type="scientific">Cuscuta epithymum</name>
    <dbReference type="NCBI Taxonomy" id="186058"/>
    <lineage>
        <taxon>Eukaryota</taxon>
        <taxon>Viridiplantae</taxon>
        <taxon>Streptophyta</taxon>
        <taxon>Embryophyta</taxon>
        <taxon>Tracheophyta</taxon>
        <taxon>Spermatophyta</taxon>
        <taxon>Magnoliopsida</taxon>
        <taxon>eudicotyledons</taxon>
        <taxon>Gunneridae</taxon>
        <taxon>Pentapetalae</taxon>
        <taxon>asterids</taxon>
        <taxon>lamiids</taxon>
        <taxon>Solanales</taxon>
        <taxon>Convolvulaceae</taxon>
        <taxon>Cuscuteae</taxon>
        <taxon>Cuscuta</taxon>
        <taxon>Cuscuta subgen. Cuscuta</taxon>
    </lineage>
</organism>
<protein>
    <recommendedName>
        <fullName evidence="11">Kinesin motor domain-containing protein</fullName>
    </recommendedName>
</protein>
<keyword evidence="2" id="KW-0493">Microtubule</keyword>
<dbReference type="InterPro" id="IPR036961">
    <property type="entry name" value="Kinesin_motor_dom_sf"/>
</dbReference>
<dbReference type="GO" id="GO:0008017">
    <property type="term" value="F:microtubule binding"/>
    <property type="evidence" value="ECO:0007669"/>
    <property type="project" value="InterPro"/>
</dbReference>
<dbReference type="SMART" id="SM00129">
    <property type="entry name" value="KISc"/>
    <property type="match status" value="1"/>
</dbReference>
<dbReference type="GO" id="GO:0007018">
    <property type="term" value="P:microtubule-based movement"/>
    <property type="evidence" value="ECO:0007669"/>
    <property type="project" value="InterPro"/>
</dbReference>
<evidence type="ECO:0000256" key="8">
    <source>
        <dbReference type="PROSITE-ProRule" id="PRU00283"/>
    </source>
</evidence>
<dbReference type="PANTHER" id="PTHR37739:SF16">
    <property type="entry name" value="KINESIN-LIKE PROTEIN"/>
    <property type="match status" value="1"/>
</dbReference>
<evidence type="ECO:0000256" key="3">
    <source>
        <dbReference type="ARBA" id="ARBA00022741"/>
    </source>
</evidence>
<sequence length="1121" mass="125854">MSERKFLGSISNSAFRSLIAKSVPSKSIVSSIRSKSKLSSENIAPVDPNVQISDPPLFASNSIPKKSPSKLANTPIKELAGSEIKPEVSQSSDSSPVKVVVRLRPANGATNGERMVRAVSKDSVSAGDKKFTFDSVLYSNSTQEDVFQLVGIPLVNDALAGYNTSLLAYGQTGSGKTYTLWGPPSAMVETPLIKGLQGLVPRIFQTLFSNIQREQESSDYKQTSYQCRCSFLEIYNERIGDLLDPVQRDLKIKEDAKNGFYVENLTEEYVNTYEDVTQILIKGLSNRKVGSTGINSKSSRSHVVFTCIIESWCKENSSKCFASSKTSRITLVDLAGFERNVLEDAGRQYIKEHKFVKKSTSQLGHLVKILSEQSRENVLEAAPYNCSCLTHLLRESLGGNAKLSVICTVSQEDNHMSDTVSTLRFGKKVKLMKNEPVINEITEDDVNGLSDQIRSLKEELIRAKLSSNSGSGRENGYFTGQSMRDSLNHLRLSLNRSLILPRFDDNKDCEEEEIHINEDDIKELQAQIDSIHNSHDECSNVTDVTSERYISCSDESEEEVSEMTETALQDPLLSESPKLGNIQRKSLVISSSNTSSNKTGMQDVSRTFSGLSQEPEKENKIVQSSCSSLRSSRIFPGPTESLAASLHRGLQIIDHHQQMTESTRSSSFSFNHFSVKKTVHEASEEEEEAQDSCLKTWITPVGGNNNGDQVPKQPDALKREKNLEKVCEEQAEKIQKLNQLLSQCICGTQRSVLDCEDMDGDKKWSRPINCQEKLLEWNGKGENDEEIVKEIQGGELGQEDGGGEAQQCFSVAERDALVEEIETLRTKLRSHTGDTVSNNKSTERLRSSSKGHINRDREELQSERERWTEMESEWISLTDELRIDLESIRQRAEKAEADLKLEKRSAAELDDALRRSVVGHARMVEHYVELQEKHNEVVEKHRLMMAGIQEVKMAVARAGGGGKKNDARFAKSLAAELSALRVERERERELLRKENRSLKVQLRDTAEAVHAAGELLVRLREAEETASLAEEKFRKGEEENEKLQRQMEKLKRKHKMEMTTMKQCLAESRLPEAALRGTSLFREQSDTLTATQHSSAYNDDDDEQAWRAEFGAIYQEEHHHY</sequence>
<feature type="binding site" evidence="8">
    <location>
        <begin position="170"/>
        <end position="177"/>
    </location>
    <ligand>
        <name>ATP</name>
        <dbReference type="ChEBI" id="CHEBI:30616"/>
    </ligand>
</feature>
<feature type="region of interest" description="Disordered" evidence="10">
    <location>
        <begin position="829"/>
        <end position="864"/>
    </location>
</feature>
<keyword evidence="13" id="KW-1185">Reference proteome</keyword>
<feature type="coiled-coil region" evidence="9">
    <location>
        <begin position="970"/>
        <end position="1060"/>
    </location>
</feature>
<feature type="coiled-coil region" evidence="9">
    <location>
        <begin position="439"/>
        <end position="466"/>
    </location>
</feature>
<evidence type="ECO:0000256" key="10">
    <source>
        <dbReference type="SAM" id="MobiDB-lite"/>
    </source>
</evidence>
<dbReference type="InterPro" id="IPR001752">
    <property type="entry name" value="Kinesin_motor_dom"/>
</dbReference>
<keyword evidence="4 8" id="KW-0067">ATP-binding</keyword>
<dbReference type="SUPFAM" id="SSF52540">
    <property type="entry name" value="P-loop containing nucleoside triphosphate hydrolases"/>
    <property type="match status" value="1"/>
</dbReference>
<dbReference type="GO" id="GO:0055046">
    <property type="term" value="P:microgametogenesis"/>
    <property type="evidence" value="ECO:0007669"/>
    <property type="project" value="UniProtKB-ARBA"/>
</dbReference>
<dbReference type="GO" id="GO:0007112">
    <property type="term" value="P:male meiosis cytokinesis"/>
    <property type="evidence" value="ECO:0007669"/>
    <property type="project" value="UniProtKB-ARBA"/>
</dbReference>
<gene>
    <name evidence="12" type="ORF">CEPIT_LOCUS409</name>
</gene>
<keyword evidence="3 8" id="KW-0547">Nucleotide-binding</keyword>
<evidence type="ECO:0000256" key="7">
    <source>
        <dbReference type="ARBA" id="ARBA00034488"/>
    </source>
</evidence>
<dbReference type="PRINTS" id="PR00380">
    <property type="entry name" value="KINESINHEAVY"/>
</dbReference>
<evidence type="ECO:0000256" key="9">
    <source>
        <dbReference type="SAM" id="Coils"/>
    </source>
</evidence>
<dbReference type="Gene3D" id="3.40.850.10">
    <property type="entry name" value="Kinesin motor domain"/>
    <property type="match status" value="1"/>
</dbReference>
<dbReference type="GO" id="GO:0005524">
    <property type="term" value="F:ATP binding"/>
    <property type="evidence" value="ECO:0007669"/>
    <property type="project" value="UniProtKB-UniRule"/>
</dbReference>
<comment type="subcellular location">
    <subcellularLocation>
        <location evidence="1">Plastid</location>
    </subcellularLocation>
</comment>
<dbReference type="InterPro" id="IPR044986">
    <property type="entry name" value="KIF15/KIN-12"/>
</dbReference>
<comment type="similarity">
    <text evidence="7">Belongs to the TRAFAC class myosin-kinesin ATPase superfamily. Kinesin family. KIN-12 subfamily.</text>
</comment>
<feature type="domain" description="Kinesin motor" evidence="11">
    <location>
        <begin position="96"/>
        <end position="432"/>
    </location>
</feature>
<dbReference type="PANTHER" id="PTHR37739">
    <property type="entry name" value="KINESIN-LIKE PROTEIN KIN-12D"/>
    <property type="match status" value="1"/>
</dbReference>
<keyword evidence="5 9" id="KW-0175">Coiled coil</keyword>
<proteinExistence type="inferred from homology"/>
<dbReference type="GO" id="GO:0003777">
    <property type="term" value="F:microtubule motor activity"/>
    <property type="evidence" value="ECO:0007669"/>
    <property type="project" value="InterPro"/>
</dbReference>
<dbReference type="GO" id="GO:0005874">
    <property type="term" value="C:microtubule"/>
    <property type="evidence" value="ECO:0007669"/>
    <property type="project" value="UniProtKB-KW"/>
</dbReference>
<dbReference type="AlphaFoldDB" id="A0AAV0BW72"/>
<accession>A0AAV0BW72</accession>
<dbReference type="Proteomes" id="UP001152523">
    <property type="component" value="Unassembled WGS sequence"/>
</dbReference>
<evidence type="ECO:0000256" key="2">
    <source>
        <dbReference type="ARBA" id="ARBA00022701"/>
    </source>
</evidence>
<evidence type="ECO:0000313" key="12">
    <source>
        <dbReference type="EMBL" id="CAH9052695.1"/>
    </source>
</evidence>
<dbReference type="GO" id="GO:0080175">
    <property type="term" value="P:phragmoplast microtubule organization"/>
    <property type="evidence" value="ECO:0007669"/>
    <property type="project" value="UniProtKB-ARBA"/>
</dbReference>
<comment type="caution">
    <text evidence="12">The sequence shown here is derived from an EMBL/GenBank/DDBJ whole genome shotgun (WGS) entry which is preliminary data.</text>
</comment>
<feature type="compositionally biased region" description="Basic and acidic residues" evidence="10">
    <location>
        <begin position="853"/>
        <end position="864"/>
    </location>
</feature>
<dbReference type="GO" id="GO:0009524">
    <property type="term" value="C:phragmoplast"/>
    <property type="evidence" value="ECO:0007669"/>
    <property type="project" value="UniProtKB-ARBA"/>
</dbReference>
<evidence type="ECO:0000313" key="13">
    <source>
        <dbReference type="Proteomes" id="UP001152523"/>
    </source>
</evidence>
<evidence type="ECO:0000259" key="11">
    <source>
        <dbReference type="PROSITE" id="PS50067"/>
    </source>
</evidence>
<dbReference type="PROSITE" id="PS50067">
    <property type="entry name" value="KINESIN_MOTOR_2"/>
    <property type="match status" value="1"/>
</dbReference>